<dbReference type="RefSeq" id="XP_037154108.1">
    <property type="nucleotide sequence ID" value="XM_037301291.1"/>
</dbReference>
<organism evidence="2 3">
    <name type="scientific">Letharia lupina</name>
    <dbReference type="NCBI Taxonomy" id="560253"/>
    <lineage>
        <taxon>Eukaryota</taxon>
        <taxon>Fungi</taxon>
        <taxon>Dikarya</taxon>
        <taxon>Ascomycota</taxon>
        <taxon>Pezizomycotina</taxon>
        <taxon>Lecanoromycetes</taxon>
        <taxon>OSLEUM clade</taxon>
        <taxon>Lecanoromycetidae</taxon>
        <taxon>Lecanorales</taxon>
        <taxon>Lecanorineae</taxon>
        <taxon>Parmeliaceae</taxon>
        <taxon>Letharia</taxon>
    </lineage>
</organism>
<feature type="compositionally biased region" description="Acidic residues" evidence="1">
    <location>
        <begin position="23"/>
        <end position="33"/>
    </location>
</feature>
<evidence type="ECO:0000313" key="2">
    <source>
        <dbReference type="EMBL" id="KAF6225241.1"/>
    </source>
</evidence>
<proteinExistence type="predicted"/>
<sequence>MPVTTRSQANTDANQGNGRPQDPDTEPQGENEIEQNANRPPFNEAETYYPVFCLTEIPDEYTDELVQYTDEYSRWIAVTSNDPKNVLADIEANMGRLRPTPFIGYTVRQVYGFFKRHLRPAENYNGPDIRFPNFTFIVVDERCVQSRPRQIIICCDAPDFGERRIKLKQLRLPIDQALDNLCPLEQLAFTVSTIGHPSGKSRLIMPPPTRIPWPDRPGRYRWATAAEARKIARGAIRGWKTADEALGKVEPFVIESGR</sequence>
<protein>
    <submittedName>
        <fullName evidence="2">Uncharacterized protein</fullName>
    </submittedName>
</protein>
<dbReference type="Proteomes" id="UP000593566">
    <property type="component" value="Unassembled WGS sequence"/>
</dbReference>
<gene>
    <name evidence="2" type="ORF">HO133_010438</name>
</gene>
<evidence type="ECO:0000313" key="3">
    <source>
        <dbReference type="Proteomes" id="UP000593566"/>
    </source>
</evidence>
<dbReference type="EMBL" id="JACCJB010000008">
    <property type="protein sequence ID" value="KAF6225241.1"/>
    <property type="molecule type" value="Genomic_DNA"/>
</dbReference>
<name>A0A8H6CLD1_9LECA</name>
<comment type="caution">
    <text evidence="2">The sequence shown here is derived from an EMBL/GenBank/DDBJ whole genome shotgun (WGS) entry which is preliminary data.</text>
</comment>
<evidence type="ECO:0000256" key="1">
    <source>
        <dbReference type="SAM" id="MobiDB-lite"/>
    </source>
</evidence>
<dbReference type="AlphaFoldDB" id="A0A8H6CLD1"/>
<feature type="compositionally biased region" description="Polar residues" evidence="1">
    <location>
        <begin position="1"/>
        <end position="18"/>
    </location>
</feature>
<keyword evidence="3" id="KW-1185">Reference proteome</keyword>
<accession>A0A8H6CLD1</accession>
<dbReference type="GeneID" id="59338829"/>
<feature type="region of interest" description="Disordered" evidence="1">
    <location>
        <begin position="1"/>
        <end position="42"/>
    </location>
</feature>
<reference evidence="2 3" key="1">
    <citation type="journal article" date="2020" name="Genomics">
        <title>Complete, high-quality genomes from long-read metagenomic sequencing of two wolf lichen thalli reveals enigmatic genome architecture.</title>
        <authorList>
            <person name="McKenzie S.K."/>
            <person name="Walston R.F."/>
            <person name="Allen J.L."/>
        </authorList>
    </citation>
    <scope>NUCLEOTIDE SEQUENCE [LARGE SCALE GENOMIC DNA]</scope>
    <source>
        <strain evidence="2">WasteWater1</strain>
    </source>
</reference>